<dbReference type="PANTHER" id="PTHR15298:SF1">
    <property type="entry name" value="GLYCINE N-ACYLTRANSFERASE-LIKE PROTEIN"/>
    <property type="match status" value="1"/>
</dbReference>
<dbReference type="Proteomes" id="UP000270296">
    <property type="component" value="Unassembled WGS sequence"/>
</dbReference>
<dbReference type="Gene3D" id="3.40.630.30">
    <property type="match status" value="1"/>
</dbReference>
<dbReference type="InterPro" id="IPR010313">
    <property type="entry name" value="Glycine_N-acyltransferase"/>
</dbReference>
<name>A0A183ILG8_9BILA</name>
<comment type="similarity">
    <text evidence="1">Belongs to the glycine N-acyltransferase family.</text>
</comment>
<dbReference type="EC" id="2.3.1.-" evidence="1"/>
<dbReference type="SUPFAM" id="SSF55729">
    <property type="entry name" value="Acyl-CoA N-acyltransferases (Nat)"/>
    <property type="match status" value="1"/>
</dbReference>
<proteinExistence type="inferred from homology"/>
<dbReference type="CDD" id="cd04301">
    <property type="entry name" value="NAT_SF"/>
    <property type="match status" value="1"/>
</dbReference>
<keyword evidence="1" id="KW-0808">Transferase</keyword>
<dbReference type="WBParaSite" id="SBAD_0000465501-mRNA-1">
    <property type="protein sequence ID" value="SBAD_0000465501-mRNA-1"/>
    <property type="gene ID" value="SBAD_0000465501"/>
</dbReference>
<dbReference type="EMBL" id="UZAM01008333">
    <property type="protein sequence ID" value="VDP04449.1"/>
    <property type="molecule type" value="Genomic_DNA"/>
</dbReference>
<evidence type="ECO:0000313" key="2">
    <source>
        <dbReference type="EMBL" id="VDP04449.1"/>
    </source>
</evidence>
<dbReference type="PANTHER" id="PTHR15298">
    <property type="entry name" value="L-COA N-ACYLTRANSFERASE-RELATED"/>
    <property type="match status" value="1"/>
</dbReference>
<dbReference type="AlphaFoldDB" id="A0A183ILG8"/>
<dbReference type="GO" id="GO:0005739">
    <property type="term" value="C:mitochondrion"/>
    <property type="evidence" value="ECO:0007669"/>
    <property type="project" value="InterPro"/>
</dbReference>
<evidence type="ECO:0000313" key="3">
    <source>
        <dbReference type="Proteomes" id="UP000270296"/>
    </source>
</evidence>
<sequence length="300" mass="34775">MVVEVVSTENRETALNILMKQNDPYSLVVRGMIQNVLNGTISEGQVFSDSWPNFRNIVCLHDSREYSNFDTDFVTWHSTTVDDFALFFPEMVAVRRWKQRGFIMHYVRSDFADIILAVMRLSPSELQVNTFQLCVAGKEHEEKMAKLQRKRAEAIQQLPPGFKVDKLYAYDAEYVSQMQSRKMPDKVNYYRWLLKKFPTQCVRNEQGQPIAFSLTYDSGAAGGLYVDPEYRRRGLSLLVEVSPDKTQMPVPFGAVAFNNQRSKNLQIKYFGIQILEQTVSWIIYCPYKEMEEINAPKSKI</sequence>
<evidence type="ECO:0000313" key="4">
    <source>
        <dbReference type="WBParaSite" id="SBAD_0000465501-mRNA-1"/>
    </source>
</evidence>
<reference evidence="4" key="1">
    <citation type="submission" date="2016-06" db="UniProtKB">
        <authorList>
            <consortium name="WormBaseParasite"/>
        </authorList>
    </citation>
    <scope>IDENTIFICATION</scope>
</reference>
<evidence type="ECO:0000256" key="1">
    <source>
        <dbReference type="RuleBase" id="RU368002"/>
    </source>
</evidence>
<protein>
    <recommendedName>
        <fullName evidence="1">Glycine N-acyltransferase-like protein</fullName>
        <ecNumber evidence="1">2.3.1.-</ecNumber>
    </recommendedName>
</protein>
<accession>A0A183ILG8</accession>
<reference evidence="2 3" key="2">
    <citation type="submission" date="2018-11" db="EMBL/GenBank/DDBJ databases">
        <authorList>
            <consortium name="Pathogen Informatics"/>
        </authorList>
    </citation>
    <scope>NUCLEOTIDE SEQUENCE [LARGE SCALE GENOMIC DNA]</scope>
</reference>
<gene>
    <name evidence="2" type="ORF">SBAD_LOCUS4464</name>
</gene>
<dbReference type="InterPro" id="IPR016181">
    <property type="entry name" value="Acyl_CoA_acyltransferase"/>
</dbReference>
<dbReference type="GO" id="GO:0047961">
    <property type="term" value="F:glycine N-acyltransferase activity"/>
    <property type="evidence" value="ECO:0007669"/>
    <property type="project" value="InterPro"/>
</dbReference>
<dbReference type="OrthoDB" id="61870at2759"/>
<keyword evidence="1" id="KW-0012">Acyltransferase</keyword>
<organism evidence="4">
    <name type="scientific">Soboliphyme baturini</name>
    <dbReference type="NCBI Taxonomy" id="241478"/>
    <lineage>
        <taxon>Eukaryota</taxon>
        <taxon>Metazoa</taxon>
        <taxon>Ecdysozoa</taxon>
        <taxon>Nematoda</taxon>
        <taxon>Enoplea</taxon>
        <taxon>Dorylaimia</taxon>
        <taxon>Dioctophymatida</taxon>
        <taxon>Dioctophymatoidea</taxon>
        <taxon>Soboliphymatidae</taxon>
        <taxon>Soboliphyme</taxon>
    </lineage>
</organism>
<keyword evidence="3" id="KW-1185">Reference proteome</keyword>